<dbReference type="InterPro" id="IPR050484">
    <property type="entry name" value="Transf_Hexapept/Carb_Anhydrase"/>
</dbReference>
<dbReference type="EMBL" id="SNYA01000004">
    <property type="protein sequence ID" value="TDP92456.1"/>
    <property type="molecule type" value="Genomic_DNA"/>
</dbReference>
<dbReference type="InterPro" id="IPR001451">
    <property type="entry name" value="Hexapep"/>
</dbReference>
<name>A0A4R6S1E5_9MICO</name>
<dbReference type="PROSITE" id="PS00101">
    <property type="entry name" value="HEXAPEP_TRANSFERASES"/>
    <property type="match status" value="1"/>
</dbReference>
<dbReference type="CDD" id="cd04645">
    <property type="entry name" value="LbH_gamma_CA_like"/>
    <property type="match status" value="1"/>
</dbReference>
<dbReference type="PANTHER" id="PTHR13061">
    <property type="entry name" value="DYNACTIN SUBUNIT P25"/>
    <property type="match status" value="1"/>
</dbReference>
<feature type="region of interest" description="Disordered" evidence="3">
    <location>
        <begin position="1"/>
        <end position="20"/>
    </location>
</feature>
<dbReference type="SUPFAM" id="SSF51161">
    <property type="entry name" value="Trimeric LpxA-like enzymes"/>
    <property type="match status" value="1"/>
</dbReference>
<dbReference type="Proteomes" id="UP000295601">
    <property type="component" value="Unassembled WGS sequence"/>
</dbReference>
<accession>A0A4R6S1E5</accession>
<comment type="caution">
    <text evidence="4">The sequence shown here is derived from an EMBL/GenBank/DDBJ whole genome shotgun (WGS) entry which is preliminary data.</text>
</comment>
<evidence type="ECO:0000256" key="3">
    <source>
        <dbReference type="SAM" id="MobiDB-lite"/>
    </source>
</evidence>
<keyword evidence="1 4" id="KW-0808">Transferase</keyword>
<dbReference type="InterPro" id="IPR047324">
    <property type="entry name" value="LbH_gamma_CA-like"/>
</dbReference>
<keyword evidence="5" id="KW-1185">Reference proteome</keyword>
<gene>
    <name evidence="4" type="ORF">EDF62_1668</name>
</gene>
<protein>
    <submittedName>
        <fullName evidence="4">Carbonic anhydrase/acetyltransferase-like protein (Isoleucine patch superfamily)</fullName>
    </submittedName>
</protein>
<evidence type="ECO:0000256" key="1">
    <source>
        <dbReference type="ARBA" id="ARBA00022679"/>
    </source>
</evidence>
<reference evidence="4 5" key="1">
    <citation type="submission" date="2019-03" db="EMBL/GenBank/DDBJ databases">
        <title>Genomic analyses of the natural microbiome of Caenorhabditis elegans.</title>
        <authorList>
            <person name="Samuel B."/>
        </authorList>
    </citation>
    <scope>NUCLEOTIDE SEQUENCE [LARGE SCALE GENOMIC DNA]</scope>
    <source>
        <strain evidence="4 5">JUb18</strain>
    </source>
</reference>
<dbReference type="AlphaFoldDB" id="A0A4R6S1E5"/>
<organism evidence="4 5">
    <name type="scientific">Leucobacter luti</name>
    <dbReference type="NCBI Taxonomy" id="340320"/>
    <lineage>
        <taxon>Bacteria</taxon>
        <taxon>Bacillati</taxon>
        <taxon>Actinomycetota</taxon>
        <taxon>Actinomycetes</taxon>
        <taxon>Micrococcales</taxon>
        <taxon>Microbacteriaceae</taxon>
        <taxon>Leucobacter</taxon>
    </lineage>
</organism>
<dbReference type="InterPro" id="IPR011004">
    <property type="entry name" value="Trimer_LpxA-like_sf"/>
</dbReference>
<evidence type="ECO:0000313" key="4">
    <source>
        <dbReference type="EMBL" id="TDP92456.1"/>
    </source>
</evidence>
<sequence>MPHSIVPPDQEPPAAPTAADAQGHGIIVSLDPEHTPELHATVWLAPGAVIAGAVSIAADTSVWYNAVVRGDSDTVRIGQRSNVQDGVVIHTQRGDPTVIGNDVSIGHNAVVHGATIENGCLIGMSSTVLSGAVVGTGTLIAAGALVPQNVIIPPHSLVAGVPGRVIRELRPDEREHVRENAAVYLGYTADHRAATRGADPQVEHAQPNPL</sequence>
<keyword evidence="2" id="KW-0677">Repeat</keyword>
<dbReference type="RefSeq" id="WP_347813104.1">
    <property type="nucleotide sequence ID" value="NZ_SNYA01000004.1"/>
</dbReference>
<dbReference type="InterPro" id="IPR018357">
    <property type="entry name" value="Hexapep_transf_CS"/>
</dbReference>
<evidence type="ECO:0000313" key="5">
    <source>
        <dbReference type="Proteomes" id="UP000295601"/>
    </source>
</evidence>
<dbReference type="Pfam" id="PF00132">
    <property type="entry name" value="Hexapep"/>
    <property type="match status" value="1"/>
</dbReference>
<proteinExistence type="predicted"/>
<dbReference type="Gene3D" id="2.160.10.10">
    <property type="entry name" value="Hexapeptide repeat proteins"/>
    <property type="match status" value="1"/>
</dbReference>
<dbReference type="PANTHER" id="PTHR13061:SF29">
    <property type="entry name" value="GAMMA CARBONIC ANHYDRASE-LIKE 1, MITOCHONDRIAL-RELATED"/>
    <property type="match status" value="1"/>
</dbReference>
<evidence type="ECO:0000256" key="2">
    <source>
        <dbReference type="ARBA" id="ARBA00022737"/>
    </source>
</evidence>
<dbReference type="GO" id="GO:0016740">
    <property type="term" value="F:transferase activity"/>
    <property type="evidence" value="ECO:0007669"/>
    <property type="project" value="UniProtKB-KW"/>
</dbReference>